<dbReference type="EMBL" id="JAIXMP010000016">
    <property type="protein sequence ID" value="KAI9260662.1"/>
    <property type="molecule type" value="Genomic_DNA"/>
</dbReference>
<reference evidence="3" key="1">
    <citation type="journal article" date="2022" name="IScience">
        <title>Evolution of zygomycete secretomes and the origins of terrestrial fungal ecologies.</title>
        <authorList>
            <person name="Chang Y."/>
            <person name="Wang Y."/>
            <person name="Mondo S."/>
            <person name="Ahrendt S."/>
            <person name="Andreopoulos W."/>
            <person name="Barry K."/>
            <person name="Beard J."/>
            <person name="Benny G.L."/>
            <person name="Blankenship S."/>
            <person name="Bonito G."/>
            <person name="Cuomo C."/>
            <person name="Desiro A."/>
            <person name="Gervers K.A."/>
            <person name="Hundley H."/>
            <person name="Kuo A."/>
            <person name="LaButti K."/>
            <person name="Lang B.F."/>
            <person name="Lipzen A."/>
            <person name="O'Donnell K."/>
            <person name="Pangilinan J."/>
            <person name="Reynolds N."/>
            <person name="Sandor L."/>
            <person name="Smith M.E."/>
            <person name="Tsang A."/>
            <person name="Grigoriev I.V."/>
            <person name="Stajich J.E."/>
            <person name="Spatafora J.W."/>
        </authorList>
    </citation>
    <scope>NUCLEOTIDE SEQUENCE</scope>
    <source>
        <strain evidence="3">RSA 2281</strain>
    </source>
</reference>
<keyword evidence="4" id="KW-1185">Reference proteome</keyword>
<dbReference type="PANTHER" id="PTHR31988:SF19">
    <property type="entry name" value="9-O-ACETYL-N-ACETYLNEURAMINIC ACID DEACETYLASE-RELATED"/>
    <property type="match status" value="1"/>
</dbReference>
<dbReference type="Proteomes" id="UP001209540">
    <property type="component" value="Unassembled WGS sequence"/>
</dbReference>
<dbReference type="GO" id="GO:0016787">
    <property type="term" value="F:hydrolase activity"/>
    <property type="evidence" value="ECO:0007669"/>
    <property type="project" value="UniProtKB-KW"/>
</dbReference>
<sequence>MGGQYIYTQVNSYQVLQRDFSTNSAAVKYANGSIHTFAVGGPYQIDDASHVLVGDIWLLAGQSNMRGNAFYIDPWTDPPSKTYPDYVDDMIHLFQSNETWAKGQEPTHRLDQSVRQVDYDLSDPSRAKGYYTYRGVSPGMAFAKTYKDLNKDVPVGLLATSHGGTTMEQWSPDLLETTQDPYNNTLYGAMLGRIEKATGGSNQVAGILWYQGESDAGDATLASEYENNLASWIKTTRSILKNDLLPFLYVQVSRVLRIQNDQDKGWNQVREAQRLLNDNSNFDKKRIGGVASIDLEMDDYIHLSGKGQTIVGQRLAIAATNALRNKASTTSPTFASVKFEQKNTDTITNTTNVAAIQSTLLVKFKNVKAWKTHGEDDDGVYGFSLHNSNGDMLPVVFKSKIQQDKKSVRLFLTYDAPKLDTNDVFLYYGYGMNPICNMETVDGMGLLAFGPVPVQLEYP</sequence>
<gene>
    <name evidence="3" type="ORF">BDA99DRAFT_605679</name>
</gene>
<organism evidence="3 4">
    <name type="scientific">Phascolomyces articulosus</name>
    <dbReference type="NCBI Taxonomy" id="60185"/>
    <lineage>
        <taxon>Eukaryota</taxon>
        <taxon>Fungi</taxon>
        <taxon>Fungi incertae sedis</taxon>
        <taxon>Mucoromycota</taxon>
        <taxon>Mucoromycotina</taxon>
        <taxon>Mucoromycetes</taxon>
        <taxon>Mucorales</taxon>
        <taxon>Lichtheimiaceae</taxon>
        <taxon>Phascolomyces</taxon>
    </lineage>
</organism>
<name>A0AAD5PCV3_9FUNG</name>
<evidence type="ECO:0000259" key="2">
    <source>
        <dbReference type="Pfam" id="PF03629"/>
    </source>
</evidence>
<dbReference type="InterPro" id="IPR052940">
    <property type="entry name" value="Carb_Esterase_6"/>
</dbReference>
<reference evidence="3" key="2">
    <citation type="submission" date="2023-02" db="EMBL/GenBank/DDBJ databases">
        <authorList>
            <consortium name="DOE Joint Genome Institute"/>
            <person name="Mondo S.J."/>
            <person name="Chang Y."/>
            <person name="Wang Y."/>
            <person name="Ahrendt S."/>
            <person name="Andreopoulos W."/>
            <person name="Barry K."/>
            <person name="Beard J."/>
            <person name="Benny G.L."/>
            <person name="Blankenship S."/>
            <person name="Bonito G."/>
            <person name="Cuomo C."/>
            <person name="Desiro A."/>
            <person name="Gervers K.A."/>
            <person name="Hundley H."/>
            <person name="Kuo A."/>
            <person name="LaButti K."/>
            <person name="Lang B.F."/>
            <person name="Lipzen A."/>
            <person name="O'Donnell K."/>
            <person name="Pangilinan J."/>
            <person name="Reynolds N."/>
            <person name="Sandor L."/>
            <person name="Smith M.W."/>
            <person name="Tsang A."/>
            <person name="Grigoriev I.V."/>
            <person name="Stajich J.E."/>
            <person name="Spatafora J.W."/>
        </authorList>
    </citation>
    <scope>NUCLEOTIDE SEQUENCE</scope>
    <source>
        <strain evidence="3">RSA 2281</strain>
    </source>
</reference>
<dbReference type="Pfam" id="PF03629">
    <property type="entry name" value="SASA"/>
    <property type="match status" value="1"/>
</dbReference>
<evidence type="ECO:0000256" key="1">
    <source>
        <dbReference type="ARBA" id="ARBA00022801"/>
    </source>
</evidence>
<dbReference type="InterPro" id="IPR036514">
    <property type="entry name" value="SGNH_hydro_sf"/>
</dbReference>
<evidence type="ECO:0000313" key="4">
    <source>
        <dbReference type="Proteomes" id="UP001209540"/>
    </source>
</evidence>
<dbReference type="PANTHER" id="PTHR31988">
    <property type="entry name" value="ESTERASE, PUTATIVE (DUF303)-RELATED"/>
    <property type="match status" value="1"/>
</dbReference>
<comment type="caution">
    <text evidence="3">The sequence shown here is derived from an EMBL/GenBank/DDBJ whole genome shotgun (WGS) entry which is preliminary data.</text>
</comment>
<dbReference type="SUPFAM" id="SSF52266">
    <property type="entry name" value="SGNH hydrolase"/>
    <property type="match status" value="1"/>
</dbReference>
<protein>
    <submittedName>
        <fullName evidence="3">SGNH hydrolase-type esterase domain-containing protein</fullName>
    </submittedName>
</protein>
<proteinExistence type="predicted"/>
<dbReference type="Gene3D" id="3.40.50.1110">
    <property type="entry name" value="SGNH hydrolase"/>
    <property type="match status" value="1"/>
</dbReference>
<accession>A0AAD5PCV3</accession>
<dbReference type="AlphaFoldDB" id="A0AAD5PCV3"/>
<keyword evidence="1 3" id="KW-0378">Hydrolase</keyword>
<dbReference type="InterPro" id="IPR005181">
    <property type="entry name" value="SASA"/>
</dbReference>
<feature type="domain" description="Sialate O-acetylesterase" evidence="2">
    <location>
        <begin position="54"/>
        <end position="319"/>
    </location>
</feature>
<evidence type="ECO:0000313" key="3">
    <source>
        <dbReference type="EMBL" id="KAI9260662.1"/>
    </source>
</evidence>